<dbReference type="NCBIfam" id="TIGR00231">
    <property type="entry name" value="small_GTP"/>
    <property type="match status" value="1"/>
</dbReference>
<dbReference type="InterPro" id="IPR050209">
    <property type="entry name" value="Rab_GTPases_membrane_traffic"/>
</dbReference>
<dbReference type="InterPro" id="IPR001806">
    <property type="entry name" value="Small_GTPase"/>
</dbReference>
<dbReference type="SMART" id="SM00175">
    <property type="entry name" value="RAB"/>
    <property type="match status" value="1"/>
</dbReference>
<comment type="caution">
    <text evidence="2">The sequence shown here is derived from an EMBL/GenBank/DDBJ whole genome shotgun (WGS) entry which is preliminary data.</text>
</comment>
<dbReference type="Proteomes" id="UP000823775">
    <property type="component" value="Unassembled WGS sequence"/>
</dbReference>
<dbReference type="SMART" id="SM00176">
    <property type="entry name" value="RAN"/>
    <property type="match status" value="1"/>
</dbReference>
<dbReference type="EMBL" id="JACEIK010000599">
    <property type="protein sequence ID" value="MCD7459635.1"/>
    <property type="molecule type" value="Genomic_DNA"/>
</dbReference>
<dbReference type="SMART" id="SM00173">
    <property type="entry name" value="RAS"/>
    <property type="match status" value="1"/>
</dbReference>
<dbReference type="PROSITE" id="PS51419">
    <property type="entry name" value="RAB"/>
    <property type="match status" value="1"/>
</dbReference>
<dbReference type="Gene3D" id="3.40.50.300">
    <property type="entry name" value="P-loop containing nucleotide triphosphate hydrolases"/>
    <property type="match status" value="1"/>
</dbReference>
<comment type="similarity">
    <text evidence="1">Belongs to the small GTPase superfamily. Rab family.</text>
</comment>
<protein>
    <submittedName>
        <fullName evidence="2">Ras- protein Rab-2A</fullName>
    </submittedName>
</protein>
<dbReference type="PRINTS" id="PR00449">
    <property type="entry name" value="RASTRNSFRMNG"/>
</dbReference>
<organism evidence="2 3">
    <name type="scientific">Datura stramonium</name>
    <name type="common">Jimsonweed</name>
    <name type="synonym">Common thornapple</name>
    <dbReference type="NCBI Taxonomy" id="4076"/>
    <lineage>
        <taxon>Eukaryota</taxon>
        <taxon>Viridiplantae</taxon>
        <taxon>Streptophyta</taxon>
        <taxon>Embryophyta</taxon>
        <taxon>Tracheophyta</taxon>
        <taxon>Spermatophyta</taxon>
        <taxon>Magnoliopsida</taxon>
        <taxon>eudicotyledons</taxon>
        <taxon>Gunneridae</taxon>
        <taxon>Pentapetalae</taxon>
        <taxon>asterids</taxon>
        <taxon>lamiids</taxon>
        <taxon>Solanales</taxon>
        <taxon>Solanaceae</taxon>
        <taxon>Solanoideae</taxon>
        <taxon>Datureae</taxon>
        <taxon>Datura</taxon>
    </lineage>
</organism>
<dbReference type="InterPro" id="IPR027417">
    <property type="entry name" value="P-loop_NTPase"/>
</dbReference>
<proteinExistence type="inferred from homology"/>
<name>A0ABS8SL22_DATST</name>
<accession>A0ABS8SL22</accession>
<evidence type="ECO:0000313" key="2">
    <source>
        <dbReference type="EMBL" id="MCD7459635.1"/>
    </source>
</evidence>
<dbReference type="Pfam" id="PF00071">
    <property type="entry name" value="Ras"/>
    <property type="match status" value="1"/>
</dbReference>
<dbReference type="SUPFAM" id="SSF52540">
    <property type="entry name" value="P-loop containing nucleoside triphosphate hydrolases"/>
    <property type="match status" value="1"/>
</dbReference>
<dbReference type="InterPro" id="IPR005225">
    <property type="entry name" value="Small_GTP-bd"/>
</dbReference>
<reference evidence="2 3" key="1">
    <citation type="journal article" date="2021" name="BMC Genomics">
        <title>Datura genome reveals duplications of psychoactive alkaloid biosynthetic genes and high mutation rate following tissue culture.</title>
        <authorList>
            <person name="Rajewski A."/>
            <person name="Carter-House D."/>
            <person name="Stajich J."/>
            <person name="Litt A."/>
        </authorList>
    </citation>
    <scope>NUCLEOTIDE SEQUENCE [LARGE SCALE GENOMIC DNA]</scope>
    <source>
        <strain evidence="2">AR-01</strain>
    </source>
</reference>
<dbReference type="SMART" id="SM00174">
    <property type="entry name" value="RHO"/>
    <property type="match status" value="1"/>
</dbReference>
<evidence type="ECO:0000313" key="3">
    <source>
        <dbReference type="Proteomes" id="UP000823775"/>
    </source>
</evidence>
<dbReference type="PANTHER" id="PTHR47979">
    <property type="entry name" value="DRAB11-RELATED"/>
    <property type="match status" value="1"/>
</dbReference>
<dbReference type="PROSITE" id="PS51421">
    <property type="entry name" value="RAS"/>
    <property type="match status" value="1"/>
</dbReference>
<sequence length="228" mass="25817">MIFFLIQNHHLINLKFFFTMSYKYMFKLIIVGETGVGKTCLLFQLTAGQFNPVYDVTIGTEYGSKMITVDGKPIKLQIWDTAGQEKFRSITRWYYRGAVGALLVYDVTRRHTFEQLSSWLADIREHSDPRLTVMVVANKCDVNGEIRAVVSKEEGEEFARSNECLFMEVSARTAVNVEAAFATTAEQIYKKVGNGDFGAVEESTRITIGNWRENKGVAVTKRFNSCCG</sequence>
<dbReference type="SMART" id="SM00177">
    <property type="entry name" value="ARF"/>
    <property type="match status" value="1"/>
</dbReference>
<gene>
    <name evidence="2" type="primary">RAB2_4</name>
    <name evidence="2" type="ORF">HAX54_041480</name>
</gene>
<keyword evidence="3" id="KW-1185">Reference proteome</keyword>
<dbReference type="PROSITE" id="PS51420">
    <property type="entry name" value="RHO"/>
    <property type="match status" value="1"/>
</dbReference>
<evidence type="ECO:0000256" key="1">
    <source>
        <dbReference type="ARBA" id="ARBA00006270"/>
    </source>
</evidence>